<accession>A0A2T4G1V3</accession>
<reference evidence="4 6" key="2">
    <citation type="submission" date="2018-03" db="EMBL/GenBank/DDBJ databases">
        <title>Diversity of bacteria associated with corn roots inoculated with woodland soils in Canada, and Description of Pseudomonas aylmerense sp. nov.</title>
        <authorList>
            <person name="Tambong J.T."/>
            <person name="Xu R."/>
            <person name="Tchagang C."/>
        </authorList>
    </citation>
    <scope>NUCLEOTIDE SEQUENCE [LARGE SCALE GENOMIC DNA]</scope>
    <source>
        <strain evidence="4 6">S1E44</strain>
    </source>
</reference>
<comment type="caution">
    <text evidence="4">The sequence shown here is derived from an EMBL/GenBank/DDBJ whole genome shotgun (WGS) entry which is preliminary data.</text>
</comment>
<evidence type="ECO:0000259" key="2">
    <source>
        <dbReference type="Pfam" id="PF23771"/>
    </source>
</evidence>
<protein>
    <submittedName>
        <fullName evidence="4">DUF2786 domain-containing protein</fullName>
    </submittedName>
</protein>
<feature type="domain" description="DUF7168" evidence="2">
    <location>
        <begin position="53"/>
        <end position="182"/>
    </location>
</feature>
<gene>
    <name evidence="3" type="ORF">BBG20_24925</name>
    <name evidence="4" type="ORF">C9382_12020</name>
</gene>
<dbReference type="InterPro" id="IPR024498">
    <property type="entry name" value="DUF2786"/>
</dbReference>
<dbReference type="Proteomes" id="UP000240571">
    <property type="component" value="Unassembled WGS sequence"/>
</dbReference>
<evidence type="ECO:0000313" key="3">
    <source>
        <dbReference type="EMBL" id="OCW20886.1"/>
    </source>
</evidence>
<proteinExistence type="predicted"/>
<organism evidence="4 6">
    <name type="scientific">Pseudomonas aylmerensis</name>
    <dbReference type="NCBI Taxonomy" id="1869229"/>
    <lineage>
        <taxon>Bacteria</taxon>
        <taxon>Pseudomonadati</taxon>
        <taxon>Pseudomonadota</taxon>
        <taxon>Gammaproteobacteria</taxon>
        <taxon>Pseudomonadales</taxon>
        <taxon>Pseudomonadaceae</taxon>
        <taxon>Pseudomonas</taxon>
    </lineage>
</organism>
<name>A0A2T4G1V3_9PSED</name>
<feature type="domain" description="DUF2786" evidence="1">
    <location>
        <begin position="13"/>
        <end position="50"/>
    </location>
</feature>
<dbReference type="Pfam" id="PF23771">
    <property type="entry name" value="DUF7168"/>
    <property type="match status" value="1"/>
</dbReference>
<dbReference type="Proteomes" id="UP000095081">
    <property type="component" value="Unassembled WGS sequence"/>
</dbReference>
<dbReference type="OrthoDB" id="7275531at2"/>
<evidence type="ECO:0000313" key="4">
    <source>
        <dbReference type="EMBL" id="PTC29635.1"/>
    </source>
</evidence>
<dbReference type="EMBL" id="PYWW01000026">
    <property type="protein sequence ID" value="PTC29635.1"/>
    <property type="molecule type" value="Genomic_DNA"/>
</dbReference>
<evidence type="ECO:0000259" key="1">
    <source>
        <dbReference type="Pfam" id="PF10979"/>
    </source>
</evidence>
<dbReference type="Pfam" id="PF10979">
    <property type="entry name" value="DUF2786"/>
    <property type="match status" value="1"/>
</dbReference>
<dbReference type="AlphaFoldDB" id="A0A2T4G1V3"/>
<dbReference type="InterPro" id="IPR055592">
    <property type="entry name" value="DUF7168"/>
</dbReference>
<evidence type="ECO:0000313" key="5">
    <source>
        <dbReference type="Proteomes" id="UP000095081"/>
    </source>
</evidence>
<dbReference type="RefSeq" id="WP_065908169.1">
    <property type="nucleotide sequence ID" value="NZ_MAUE01000041.1"/>
</dbReference>
<reference evidence="3 5" key="1">
    <citation type="submission" date="2016-06" db="EMBL/GenBank/DDBJ databases">
        <title>Draft genome sequence of Pseudomonas sp. S1E40, a novel strain antagonistic activity to fungal plant pathogen.</title>
        <authorList>
            <person name="Tambong J.T."/>
            <person name="Tchagang C."/>
            <person name="Xu R."/>
        </authorList>
    </citation>
    <scope>NUCLEOTIDE SEQUENCE [LARGE SCALE GENOMIC DNA]</scope>
    <source>
        <strain evidence="3 5">S1E40</strain>
    </source>
</reference>
<dbReference type="EMBL" id="MAUE01000041">
    <property type="protein sequence ID" value="OCW20886.1"/>
    <property type="molecule type" value="Genomic_DNA"/>
</dbReference>
<evidence type="ECO:0000313" key="6">
    <source>
        <dbReference type="Proteomes" id="UP000240571"/>
    </source>
</evidence>
<keyword evidence="5" id="KW-1185">Reference proteome</keyword>
<sequence length="266" mass="29143">MTSDHIDEKKLERAIRKIKHCLALSQSANENEAATALRQAQALMREYRLTETDVKLSDVGEVESQFSRNERRPAWDQQLSASVAAAFNCSSLRVRDWCKTKHRVVERASFIGVTPSQHIALYAYEALLTKLKLARKQYAAGVRSGKYRSSYSAETAGDHFALAWVAQVYGKLLALVPQGDDDAYATTDGHELVTVQCQDKALIAEYLSNITIGKSRKSPDIELDLDAQSAGMLAGSEVDLHAGIAPAGGELLSLPATEKTYAAEAR</sequence>